<gene>
    <name evidence="17" type="ORF">C725_1882</name>
</gene>
<protein>
    <recommendedName>
        <fullName evidence="14">Bifunctional adenosylcobalamin biosynthesis protein</fullName>
        <ecNumber evidence="14">2.7.1.156</ecNumber>
        <ecNumber evidence="14">2.7.7.62</ecNumber>
    </recommendedName>
</protein>
<evidence type="ECO:0000256" key="13">
    <source>
        <dbReference type="ARBA" id="ARBA00023134"/>
    </source>
</evidence>
<keyword evidence="18" id="KW-1185">Reference proteome</keyword>
<feature type="binding site" evidence="16">
    <location>
        <begin position="7"/>
        <end position="14"/>
    </location>
    <ligand>
        <name>GTP</name>
        <dbReference type="ChEBI" id="CHEBI:37565"/>
    </ligand>
</feature>
<dbReference type="GO" id="GO:0005524">
    <property type="term" value="F:ATP binding"/>
    <property type="evidence" value="ECO:0007669"/>
    <property type="project" value="UniProtKB-UniRule"/>
</dbReference>
<dbReference type="SUPFAM" id="SSF52540">
    <property type="entry name" value="P-loop containing nucleoside triphosphate hydrolases"/>
    <property type="match status" value="1"/>
</dbReference>
<keyword evidence="8 14" id="KW-0169">Cobalamin biosynthesis</keyword>
<dbReference type="Proteomes" id="UP000011717">
    <property type="component" value="Unassembled WGS sequence"/>
</dbReference>
<proteinExistence type="inferred from homology"/>
<feature type="binding site" evidence="16">
    <location>
        <begin position="32"/>
        <end position="34"/>
    </location>
    <ligand>
        <name>GTP</name>
        <dbReference type="ChEBI" id="CHEBI:37565"/>
    </ligand>
</feature>
<evidence type="ECO:0000256" key="11">
    <source>
        <dbReference type="ARBA" id="ARBA00022777"/>
    </source>
</evidence>
<feature type="binding site" evidence="16">
    <location>
        <position position="80"/>
    </location>
    <ligand>
        <name>GTP</name>
        <dbReference type="ChEBI" id="CHEBI:37565"/>
    </ligand>
</feature>
<organism evidence="17 18">
    <name type="scientific">Pacificimonas flava</name>
    <dbReference type="NCBI Taxonomy" id="1234595"/>
    <lineage>
        <taxon>Bacteria</taxon>
        <taxon>Pseudomonadati</taxon>
        <taxon>Pseudomonadota</taxon>
        <taxon>Alphaproteobacteria</taxon>
        <taxon>Sphingomonadales</taxon>
        <taxon>Sphingosinicellaceae</taxon>
        <taxon>Pacificimonas</taxon>
    </lineage>
</organism>
<keyword evidence="13 14" id="KW-0342">GTP-binding</keyword>
<dbReference type="GO" id="GO:0009236">
    <property type="term" value="P:cobalamin biosynthetic process"/>
    <property type="evidence" value="ECO:0007669"/>
    <property type="project" value="UniProtKB-UniRule"/>
</dbReference>
<dbReference type="PATRIC" id="fig|1234595.3.peg.1885"/>
<evidence type="ECO:0000256" key="7">
    <source>
        <dbReference type="ARBA" id="ARBA00007490"/>
    </source>
</evidence>
<name>M2U4A1_9SPHN</name>
<feature type="binding site" evidence="16">
    <location>
        <position position="60"/>
    </location>
    <ligand>
        <name>GTP</name>
        <dbReference type="ChEBI" id="CHEBI:37565"/>
    </ligand>
</feature>
<keyword evidence="17" id="KW-0548">Nucleotidyltransferase</keyword>
<dbReference type="GO" id="GO:0005525">
    <property type="term" value="F:GTP binding"/>
    <property type="evidence" value="ECO:0007669"/>
    <property type="project" value="UniProtKB-UniRule"/>
</dbReference>
<evidence type="ECO:0000256" key="3">
    <source>
        <dbReference type="ARBA" id="ARBA00001522"/>
    </source>
</evidence>
<keyword evidence="9 14" id="KW-0808">Transferase</keyword>
<comment type="pathway">
    <text evidence="5 14">Cofactor biosynthesis; adenosylcobalamin biosynthesis; adenosylcobalamin from cob(II)yrinate a,c-diamide: step 6/7.</text>
</comment>
<dbReference type="PANTHER" id="PTHR34848">
    <property type="match status" value="1"/>
</dbReference>
<dbReference type="NCBIfam" id="NF004469">
    <property type="entry name" value="PRK05800.1"/>
    <property type="match status" value="1"/>
</dbReference>
<comment type="catalytic activity">
    <reaction evidence="3">
        <text>adenosylcob(III)inamide + GTP = adenosylcob(III)inamide phosphate + GDP + H(+)</text>
        <dbReference type="Rhea" id="RHEA:15765"/>
        <dbReference type="ChEBI" id="CHEBI:2480"/>
        <dbReference type="ChEBI" id="CHEBI:15378"/>
        <dbReference type="ChEBI" id="CHEBI:37565"/>
        <dbReference type="ChEBI" id="CHEBI:58189"/>
        <dbReference type="ChEBI" id="CHEBI:58502"/>
        <dbReference type="EC" id="2.7.1.156"/>
    </reaction>
</comment>
<dbReference type="Pfam" id="PF02283">
    <property type="entry name" value="CobU"/>
    <property type="match status" value="1"/>
</dbReference>
<dbReference type="CDD" id="cd00544">
    <property type="entry name" value="CobU"/>
    <property type="match status" value="1"/>
</dbReference>
<evidence type="ECO:0000256" key="5">
    <source>
        <dbReference type="ARBA" id="ARBA00004692"/>
    </source>
</evidence>
<keyword evidence="10 14" id="KW-0547">Nucleotide-binding</keyword>
<comment type="catalytic activity">
    <reaction evidence="1 14">
        <text>adenosylcob(III)inamide + ATP = adenosylcob(III)inamide phosphate + ADP + H(+)</text>
        <dbReference type="Rhea" id="RHEA:15769"/>
        <dbReference type="ChEBI" id="CHEBI:2480"/>
        <dbReference type="ChEBI" id="CHEBI:15378"/>
        <dbReference type="ChEBI" id="CHEBI:30616"/>
        <dbReference type="ChEBI" id="CHEBI:58502"/>
        <dbReference type="ChEBI" id="CHEBI:456216"/>
        <dbReference type="EC" id="2.7.1.156"/>
    </reaction>
</comment>
<dbReference type="RefSeq" id="WP_008602203.1">
    <property type="nucleotide sequence ID" value="NZ_AMRV01000005.1"/>
</dbReference>
<evidence type="ECO:0000256" key="1">
    <source>
        <dbReference type="ARBA" id="ARBA00000312"/>
    </source>
</evidence>
<dbReference type="InterPro" id="IPR003203">
    <property type="entry name" value="CobU/CobP"/>
</dbReference>
<comment type="catalytic activity">
    <reaction evidence="2 14">
        <text>adenosylcob(III)inamide phosphate + GTP + H(+) = adenosylcob(III)inamide-GDP + diphosphate</text>
        <dbReference type="Rhea" id="RHEA:22712"/>
        <dbReference type="ChEBI" id="CHEBI:15378"/>
        <dbReference type="ChEBI" id="CHEBI:33019"/>
        <dbReference type="ChEBI" id="CHEBI:37565"/>
        <dbReference type="ChEBI" id="CHEBI:58502"/>
        <dbReference type="ChEBI" id="CHEBI:60487"/>
        <dbReference type="EC" id="2.7.7.62"/>
    </reaction>
</comment>
<dbReference type="EC" id="2.7.1.156" evidence="14"/>
<evidence type="ECO:0000256" key="10">
    <source>
        <dbReference type="ARBA" id="ARBA00022741"/>
    </source>
</evidence>
<dbReference type="AlphaFoldDB" id="M2U4A1"/>
<evidence type="ECO:0000256" key="12">
    <source>
        <dbReference type="ARBA" id="ARBA00022840"/>
    </source>
</evidence>
<reference evidence="17 18" key="1">
    <citation type="journal article" date="2013" name="Genome Announc.">
        <title>Draft Genome Sequence of Strain JLT2015T, Belonging to the Family Sphingomonadaceae of the Alphaproteobacteria.</title>
        <authorList>
            <person name="Tang K."/>
            <person name="Liu K."/>
            <person name="Li S."/>
            <person name="Jiao N."/>
        </authorList>
    </citation>
    <scope>NUCLEOTIDE SEQUENCE [LARGE SCALE GENOMIC DNA]</scope>
    <source>
        <strain evidence="17 18">JLT2015</strain>
    </source>
</reference>
<feature type="binding site" evidence="16">
    <location>
        <begin position="49"/>
        <end position="52"/>
    </location>
    <ligand>
        <name>GTP</name>
        <dbReference type="ChEBI" id="CHEBI:37565"/>
    </ligand>
</feature>
<evidence type="ECO:0000313" key="17">
    <source>
        <dbReference type="EMBL" id="EMD82842.1"/>
    </source>
</evidence>
<dbReference type="GO" id="GO:0008820">
    <property type="term" value="F:cobinamide phosphate guanylyltransferase activity"/>
    <property type="evidence" value="ECO:0007669"/>
    <property type="project" value="UniProtKB-UniRule"/>
</dbReference>
<dbReference type="PIRSF" id="PIRSF006135">
    <property type="entry name" value="CobU"/>
    <property type="match status" value="1"/>
</dbReference>
<evidence type="ECO:0000256" key="15">
    <source>
        <dbReference type="PIRSR" id="PIRSR006135-1"/>
    </source>
</evidence>
<accession>M2U4A1</accession>
<dbReference type="EMBL" id="AMRV01000005">
    <property type="protein sequence ID" value="EMD82842.1"/>
    <property type="molecule type" value="Genomic_DNA"/>
</dbReference>
<evidence type="ECO:0000256" key="4">
    <source>
        <dbReference type="ARBA" id="ARBA00003889"/>
    </source>
</evidence>
<dbReference type="InterPro" id="IPR027417">
    <property type="entry name" value="P-loop_NTPase"/>
</dbReference>
<dbReference type="UniPathway" id="UPA00148">
    <property type="reaction ID" value="UER00236"/>
</dbReference>
<keyword evidence="12 14" id="KW-0067">ATP-binding</keyword>
<evidence type="ECO:0000313" key="18">
    <source>
        <dbReference type="Proteomes" id="UP000011717"/>
    </source>
</evidence>
<dbReference type="OrthoDB" id="9788370at2"/>
<evidence type="ECO:0000256" key="8">
    <source>
        <dbReference type="ARBA" id="ARBA00022573"/>
    </source>
</evidence>
<comment type="pathway">
    <text evidence="6 14">Cofactor biosynthesis; adenosylcobalamin biosynthesis; adenosylcobalamin from cob(II)yrinate a,c-diamide: step 5/7.</text>
</comment>
<evidence type="ECO:0000256" key="16">
    <source>
        <dbReference type="PIRSR" id="PIRSR006135-2"/>
    </source>
</evidence>
<comment type="similarity">
    <text evidence="7 14">Belongs to the CobU/CobP family.</text>
</comment>
<dbReference type="EC" id="2.7.7.62" evidence="14"/>
<evidence type="ECO:0000256" key="9">
    <source>
        <dbReference type="ARBA" id="ARBA00022679"/>
    </source>
</evidence>
<evidence type="ECO:0000256" key="2">
    <source>
        <dbReference type="ARBA" id="ARBA00000711"/>
    </source>
</evidence>
<dbReference type="GO" id="GO:0043752">
    <property type="term" value="F:adenosylcobinamide kinase activity"/>
    <property type="evidence" value="ECO:0007669"/>
    <property type="project" value="UniProtKB-EC"/>
</dbReference>
<dbReference type="PANTHER" id="PTHR34848:SF1">
    <property type="entry name" value="BIFUNCTIONAL ADENOSYLCOBALAMIN BIOSYNTHESIS PROTEIN COBU"/>
    <property type="match status" value="1"/>
</dbReference>
<feature type="active site" description="GMP-histidine intermediate" evidence="15">
    <location>
        <position position="48"/>
    </location>
</feature>
<comment type="function">
    <text evidence="4 14">Catalyzes ATP-dependent phosphorylation of adenosylcobinamide and addition of GMP to adenosylcobinamide phosphate.</text>
</comment>
<keyword evidence="11 14" id="KW-0418">Kinase</keyword>
<evidence type="ECO:0000256" key="6">
    <source>
        <dbReference type="ARBA" id="ARBA00005159"/>
    </source>
</evidence>
<comment type="caution">
    <text evidence="17">The sequence shown here is derived from an EMBL/GenBank/DDBJ whole genome shotgun (WGS) entry which is preliminary data.</text>
</comment>
<evidence type="ECO:0000256" key="14">
    <source>
        <dbReference type="PIRNR" id="PIRNR006135"/>
    </source>
</evidence>
<sequence length="166" mass="17988">MIRLYLGGARSGKSRHALEAATAGEAPHIFVATAQPFDAEMEERIVRHRQERGAEWQTIEAPLGLAPVLTQAQSGTILVDCCTLWLSNLMLAEHKVEAEVDTLVAALTCCPANVHLVSNEVGSGIVPNHPLGRRFRDEQGRLNQRLAGLADRVDLIIAGLPLKLKG</sequence>
<dbReference type="Gene3D" id="3.40.50.300">
    <property type="entry name" value="P-loop containing nucleotide triphosphate hydrolases"/>
    <property type="match status" value="1"/>
</dbReference>